<keyword evidence="4" id="KW-1185">Reference proteome</keyword>
<dbReference type="Pfam" id="PF13976">
    <property type="entry name" value="gag_pre-integrs"/>
    <property type="match status" value="1"/>
</dbReference>
<dbReference type="Proteomes" id="UP001151760">
    <property type="component" value="Unassembled WGS sequence"/>
</dbReference>
<gene>
    <name evidence="3" type="ORF">Tco_0677404</name>
</gene>
<evidence type="ECO:0000313" key="3">
    <source>
        <dbReference type="EMBL" id="GJS62840.1"/>
    </source>
</evidence>
<accession>A0ABQ4XCT2</accession>
<evidence type="ECO:0000313" key="4">
    <source>
        <dbReference type="Proteomes" id="UP001151760"/>
    </source>
</evidence>
<evidence type="ECO:0000256" key="1">
    <source>
        <dbReference type="SAM" id="MobiDB-lite"/>
    </source>
</evidence>
<comment type="caution">
    <text evidence="3">The sequence shown here is derived from an EMBL/GenBank/DDBJ whole genome shotgun (WGS) entry which is preliminary data.</text>
</comment>
<dbReference type="EMBL" id="BQNB010009388">
    <property type="protein sequence ID" value="GJS62840.1"/>
    <property type="molecule type" value="Genomic_DNA"/>
</dbReference>
<dbReference type="PANTHER" id="PTHR42648">
    <property type="entry name" value="TRANSPOSASE, PUTATIVE-RELATED"/>
    <property type="match status" value="1"/>
</dbReference>
<name>A0ABQ4XCT2_9ASTR</name>
<feature type="compositionally biased region" description="Polar residues" evidence="1">
    <location>
        <begin position="180"/>
        <end position="198"/>
    </location>
</feature>
<sequence>MDEIETINIELEHSVAKLLSEKELLHKEIEHLKKIYKDQFDSIKMTRALFKEQCDSLIAQLNSKSIENTDLKGQIQEKVFVTKALQNDLRRLKGKNVLDNVTTIANATTIAPGMFKLNLDPLSTKLLNNREAYIHYLKKTKEHVDILHGIVEQAKAKQPLDSALEFVCSSKKSKIRESRIANNSEPNQSWGSNATDVPSSSSLVSDRLSILFFGLRHNLFSVRQFCDSVLEVAFRKNTCFIRNLEEVDLLLGSRDTNLYIISLGDMLKTSPICLLSKASKTKSWLWHHRLSHLNFGTLNKLAKDGLARGIPKLKFKKYHLYSTCALGKSKKSSHQPKAEDTNQEKLYLMHMDLCILMRMESINGKKYILVIVDDYS</sequence>
<feature type="region of interest" description="Disordered" evidence="1">
    <location>
        <begin position="177"/>
        <end position="199"/>
    </location>
</feature>
<reference evidence="3" key="2">
    <citation type="submission" date="2022-01" db="EMBL/GenBank/DDBJ databases">
        <authorList>
            <person name="Yamashiro T."/>
            <person name="Shiraishi A."/>
            <person name="Satake H."/>
            <person name="Nakayama K."/>
        </authorList>
    </citation>
    <scope>NUCLEOTIDE SEQUENCE</scope>
</reference>
<dbReference type="InterPro" id="IPR039537">
    <property type="entry name" value="Retrotran_Ty1/copia-like"/>
</dbReference>
<proteinExistence type="predicted"/>
<organism evidence="3 4">
    <name type="scientific">Tanacetum coccineum</name>
    <dbReference type="NCBI Taxonomy" id="301880"/>
    <lineage>
        <taxon>Eukaryota</taxon>
        <taxon>Viridiplantae</taxon>
        <taxon>Streptophyta</taxon>
        <taxon>Embryophyta</taxon>
        <taxon>Tracheophyta</taxon>
        <taxon>Spermatophyta</taxon>
        <taxon>Magnoliopsida</taxon>
        <taxon>eudicotyledons</taxon>
        <taxon>Gunneridae</taxon>
        <taxon>Pentapetalae</taxon>
        <taxon>asterids</taxon>
        <taxon>campanulids</taxon>
        <taxon>Asterales</taxon>
        <taxon>Asteraceae</taxon>
        <taxon>Asteroideae</taxon>
        <taxon>Anthemideae</taxon>
        <taxon>Anthemidinae</taxon>
        <taxon>Tanacetum</taxon>
    </lineage>
</organism>
<dbReference type="InterPro" id="IPR025724">
    <property type="entry name" value="GAG-pre-integrase_dom"/>
</dbReference>
<evidence type="ECO:0000259" key="2">
    <source>
        <dbReference type="Pfam" id="PF13976"/>
    </source>
</evidence>
<dbReference type="PANTHER" id="PTHR42648:SF18">
    <property type="entry name" value="RETROTRANSPOSON, UNCLASSIFIED-LIKE PROTEIN"/>
    <property type="match status" value="1"/>
</dbReference>
<feature type="domain" description="GAG-pre-integrase" evidence="2">
    <location>
        <begin position="257"/>
        <end position="329"/>
    </location>
</feature>
<reference evidence="3" key="1">
    <citation type="journal article" date="2022" name="Int. J. Mol. Sci.">
        <title>Draft Genome of Tanacetum Coccineum: Genomic Comparison of Closely Related Tanacetum-Family Plants.</title>
        <authorList>
            <person name="Yamashiro T."/>
            <person name="Shiraishi A."/>
            <person name="Nakayama K."/>
            <person name="Satake H."/>
        </authorList>
    </citation>
    <scope>NUCLEOTIDE SEQUENCE</scope>
</reference>
<protein>
    <submittedName>
        <fullName evidence="3">Retrovirus-related pol polyprotein from transposon TNT 1-94</fullName>
    </submittedName>
</protein>